<reference evidence="2 3" key="1">
    <citation type="submission" date="2017-07" db="EMBL/GenBank/DDBJ databases">
        <title>Draft Genome Sequences of Select Purple Nonsulfur Bacteria.</title>
        <authorList>
            <person name="Lasarre B."/>
            <person name="Mckinlay J.B."/>
        </authorList>
    </citation>
    <scope>NUCLEOTIDE SEQUENCE [LARGE SCALE GENOMIC DNA]</scope>
    <source>
        <strain evidence="2 3">DSM 5909</strain>
    </source>
</reference>
<evidence type="ECO:0000313" key="3">
    <source>
        <dbReference type="Proteomes" id="UP000249130"/>
    </source>
</evidence>
<feature type="region of interest" description="Disordered" evidence="1">
    <location>
        <begin position="66"/>
        <end position="89"/>
    </location>
</feature>
<keyword evidence="3" id="KW-1185">Reference proteome</keyword>
<dbReference type="Proteomes" id="UP000249130">
    <property type="component" value="Unassembled WGS sequence"/>
</dbReference>
<feature type="compositionally biased region" description="Pro residues" evidence="1">
    <location>
        <begin position="79"/>
        <end position="89"/>
    </location>
</feature>
<dbReference type="AlphaFoldDB" id="A0A327K2I9"/>
<gene>
    <name evidence="2" type="ORF">CH341_32435</name>
</gene>
<evidence type="ECO:0000313" key="2">
    <source>
        <dbReference type="EMBL" id="RAI31925.1"/>
    </source>
</evidence>
<sequence>MARLPDGAAVALVRTAAAFPDDCARAALIVTLRPPPPGCRAQVIDRAMLERTGALALRRTADGFSTTSARVPGYDRPWAPAPPPAAPSR</sequence>
<evidence type="ECO:0000256" key="1">
    <source>
        <dbReference type="SAM" id="MobiDB-lite"/>
    </source>
</evidence>
<proteinExistence type="predicted"/>
<dbReference type="EMBL" id="NPEX01000852">
    <property type="protein sequence ID" value="RAI31925.1"/>
    <property type="molecule type" value="Genomic_DNA"/>
</dbReference>
<comment type="caution">
    <text evidence="2">The sequence shown here is derived from an EMBL/GenBank/DDBJ whole genome shotgun (WGS) entry which is preliminary data.</text>
</comment>
<accession>A0A327K2I9</accession>
<feature type="non-terminal residue" evidence="2">
    <location>
        <position position="89"/>
    </location>
</feature>
<name>A0A327K2I9_9BRAD</name>
<protein>
    <submittedName>
        <fullName evidence="2">Uncharacterized protein</fullName>
    </submittedName>
</protein>
<organism evidence="2 3">
    <name type="scientific">Rhodoplanes roseus</name>
    <dbReference type="NCBI Taxonomy" id="29409"/>
    <lineage>
        <taxon>Bacteria</taxon>
        <taxon>Pseudomonadati</taxon>
        <taxon>Pseudomonadota</taxon>
        <taxon>Alphaproteobacteria</taxon>
        <taxon>Hyphomicrobiales</taxon>
        <taxon>Nitrobacteraceae</taxon>
        <taxon>Rhodoplanes</taxon>
    </lineage>
</organism>